<feature type="domain" description="C-type lectin" evidence="8">
    <location>
        <begin position="351"/>
        <end position="470"/>
    </location>
</feature>
<dbReference type="Gene3D" id="3.10.100.10">
    <property type="entry name" value="Mannose-Binding Protein A, subunit A"/>
    <property type="match status" value="1"/>
</dbReference>
<keyword evidence="2" id="KW-0964">Secreted</keyword>
<feature type="coiled-coil region" evidence="6">
    <location>
        <begin position="281"/>
        <end position="315"/>
    </location>
</feature>
<keyword evidence="5" id="KW-1015">Disulfide bond</keyword>
<evidence type="ECO:0000256" key="6">
    <source>
        <dbReference type="SAM" id="Coils"/>
    </source>
</evidence>
<feature type="compositionally biased region" description="Basic and acidic residues" evidence="7">
    <location>
        <begin position="689"/>
        <end position="701"/>
    </location>
</feature>
<evidence type="ECO:0000256" key="5">
    <source>
        <dbReference type="ARBA" id="ARBA00023157"/>
    </source>
</evidence>
<evidence type="ECO:0000256" key="4">
    <source>
        <dbReference type="ARBA" id="ARBA00022734"/>
    </source>
</evidence>
<evidence type="ECO:0000313" key="10">
    <source>
        <dbReference type="Proteomes" id="UP001519460"/>
    </source>
</evidence>
<dbReference type="EMBL" id="JACVVK020000609">
    <property type="protein sequence ID" value="KAK7463163.1"/>
    <property type="molecule type" value="Genomic_DNA"/>
</dbReference>
<sequence length="872" mass="97129">SVGFEWRAASPDDGATVTACIGERVSFAWEYAVGEDEVVLNTEWHRISDEETVLAAHTSGYFFKSLHMKMNVQFLPNAGIQISNYTWADFATYRVTVKYTHNNVLRSASRSVILSLPDVPVIAGDRLLAYMQPEPVIDTDTGDRHVQLTCGQFLSLGSMGPESVVWRIDEVHARMMLLDGEVRSLQVKDAQKHAELKRQREAYSSLMSRLESLTSDLDHFQDELSEQNATDNQLMSDVLRLEEKTSLQDNNHTLNIANLKNEMLLQEKRDQSSLSAVSSEVDQLRSELSQQNSVIAELRETEQNLQSTMKEVAASVTLDLKTLLQQAETKWAADIQKLKQKKCPARFRYKHGESCYWVSNETATFSTAVVKCSEMGGKLVEIETSAENNFVKELARMDRTNSYWIAATDVDEENRFIWASDNRPVQFFNWGGTDPEGKRAQNCVVLYNRSYFDFKWADGPCGYSHNYICEASHLMGHLVGHFLFDEFKKFLRSICESDRNKMAEASVSLQSTAIGSQPAPPVNGAHCTPTKRANTCVVLPPSPIVNLPDTPSEEDKTDTPAAITPPAAVTAETDPSSEGEVESEKHHGQMKNMISINVRDLRDEFTTHLAALLKRIDSLESENQKLKSQIGEQKRTINSLHQTARQVKSETSYTQTESHVPSLLTSSQQSSISTSGVQSQSDTGNTRDPPCHVDVDIDSDARSPSPALLLQSEPSTQSDDTKHAGATLNSLQQSLTGCKPRSDIEKVVVHVGGNDLDSLDTDTSDDLTTPLSQLLSELRRVFPSAHIGFTTILPRKRISLARTSNANTLLDGMCKSNNFTFLRDNSFVHLQSGAAYTKYFQRDGVHLNNRGLAVLLRSIKDFLYDRGSHGAT</sequence>
<reference evidence="9 10" key="1">
    <citation type="journal article" date="2023" name="Sci. Data">
        <title>Genome assembly of the Korean intertidal mud-creeper Batillaria attramentaria.</title>
        <authorList>
            <person name="Patra A.K."/>
            <person name="Ho P.T."/>
            <person name="Jun S."/>
            <person name="Lee S.J."/>
            <person name="Kim Y."/>
            <person name="Won Y.J."/>
        </authorList>
    </citation>
    <scope>NUCLEOTIDE SEQUENCE [LARGE SCALE GENOMIC DNA]</scope>
    <source>
        <strain evidence="9">Wonlab-2016</strain>
    </source>
</reference>
<dbReference type="PROSITE" id="PS50041">
    <property type="entry name" value="C_TYPE_LECTIN_2"/>
    <property type="match status" value="1"/>
</dbReference>
<dbReference type="Proteomes" id="UP001519460">
    <property type="component" value="Unassembled WGS sequence"/>
</dbReference>
<feature type="region of interest" description="Disordered" evidence="7">
    <location>
        <begin position="627"/>
        <end position="723"/>
    </location>
</feature>
<comment type="subcellular location">
    <subcellularLocation>
        <location evidence="1">Secreted</location>
    </subcellularLocation>
</comment>
<dbReference type="GO" id="GO:0030246">
    <property type="term" value="F:carbohydrate binding"/>
    <property type="evidence" value="ECO:0007669"/>
    <property type="project" value="UniProtKB-KW"/>
</dbReference>
<dbReference type="Pfam" id="PF00059">
    <property type="entry name" value="Lectin_C"/>
    <property type="match status" value="1"/>
</dbReference>
<proteinExistence type="predicted"/>
<evidence type="ECO:0000256" key="7">
    <source>
        <dbReference type="SAM" id="MobiDB-lite"/>
    </source>
</evidence>
<dbReference type="InterPro" id="IPR001304">
    <property type="entry name" value="C-type_lectin-like"/>
</dbReference>
<dbReference type="PANTHER" id="PTHR22799">
    <property type="entry name" value="TETRANECTIN-RELATED"/>
    <property type="match status" value="1"/>
</dbReference>
<feature type="compositionally biased region" description="Polar residues" evidence="7">
    <location>
        <begin position="627"/>
        <end position="659"/>
    </location>
</feature>
<dbReference type="InterPro" id="IPR036514">
    <property type="entry name" value="SGNH_hydro_sf"/>
</dbReference>
<evidence type="ECO:0000313" key="9">
    <source>
        <dbReference type="EMBL" id="KAK7463163.1"/>
    </source>
</evidence>
<dbReference type="SUPFAM" id="SSF56436">
    <property type="entry name" value="C-type lectin-like"/>
    <property type="match status" value="1"/>
</dbReference>
<keyword evidence="4" id="KW-0430">Lectin</keyword>
<dbReference type="SMART" id="SM00034">
    <property type="entry name" value="CLECT"/>
    <property type="match status" value="1"/>
</dbReference>
<feature type="coiled-coil region" evidence="6">
    <location>
        <begin position="193"/>
        <end position="230"/>
    </location>
</feature>
<dbReference type="InterPro" id="IPR016186">
    <property type="entry name" value="C-type_lectin-like/link_sf"/>
</dbReference>
<dbReference type="SUPFAM" id="SSF52266">
    <property type="entry name" value="SGNH hydrolase"/>
    <property type="match status" value="1"/>
</dbReference>
<dbReference type="InterPro" id="IPR018378">
    <property type="entry name" value="C-type_lectin_CS"/>
</dbReference>
<evidence type="ECO:0000259" key="8">
    <source>
        <dbReference type="PROSITE" id="PS50041"/>
    </source>
</evidence>
<accession>A0ABD0J6U8</accession>
<dbReference type="GO" id="GO:0005576">
    <property type="term" value="C:extracellular region"/>
    <property type="evidence" value="ECO:0007669"/>
    <property type="project" value="UniProtKB-SubCell"/>
</dbReference>
<dbReference type="InterPro" id="IPR016187">
    <property type="entry name" value="CTDL_fold"/>
</dbReference>
<evidence type="ECO:0000256" key="3">
    <source>
        <dbReference type="ARBA" id="ARBA00022729"/>
    </source>
</evidence>
<protein>
    <recommendedName>
        <fullName evidence="8">C-type lectin domain-containing protein</fullName>
    </recommendedName>
</protein>
<organism evidence="9 10">
    <name type="scientific">Batillaria attramentaria</name>
    <dbReference type="NCBI Taxonomy" id="370345"/>
    <lineage>
        <taxon>Eukaryota</taxon>
        <taxon>Metazoa</taxon>
        <taxon>Spiralia</taxon>
        <taxon>Lophotrochozoa</taxon>
        <taxon>Mollusca</taxon>
        <taxon>Gastropoda</taxon>
        <taxon>Caenogastropoda</taxon>
        <taxon>Sorbeoconcha</taxon>
        <taxon>Cerithioidea</taxon>
        <taxon>Batillariidae</taxon>
        <taxon>Batillaria</taxon>
    </lineage>
</organism>
<keyword evidence="6" id="KW-0175">Coiled coil</keyword>
<dbReference type="PROSITE" id="PS00615">
    <property type="entry name" value="C_TYPE_LECTIN_1"/>
    <property type="match status" value="1"/>
</dbReference>
<keyword evidence="10" id="KW-1185">Reference proteome</keyword>
<dbReference type="PANTHER" id="PTHR22799:SF1">
    <property type="entry name" value="C-TYPE LECTIN DOMAIN FAMILY 11 MEMBER A"/>
    <property type="match status" value="1"/>
</dbReference>
<dbReference type="Gene3D" id="3.40.50.1110">
    <property type="entry name" value="SGNH hydrolase"/>
    <property type="match status" value="1"/>
</dbReference>
<name>A0ABD0J6U8_9CAEN</name>
<gene>
    <name evidence="9" type="ORF">BaRGS_00038275</name>
</gene>
<feature type="compositionally biased region" description="Low complexity" evidence="7">
    <location>
        <begin position="662"/>
        <end position="681"/>
    </location>
</feature>
<dbReference type="InterPro" id="IPR051663">
    <property type="entry name" value="CLec_Tetranectin-domain"/>
</dbReference>
<dbReference type="AlphaFoldDB" id="A0ABD0J6U8"/>
<evidence type="ECO:0000256" key="1">
    <source>
        <dbReference type="ARBA" id="ARBA00004613"/>
    </source>
</evidence>
<feature type="non-terminal residue" evidence="9">
    <location>
        <position position="1"/>
    </location>
</feature>
<comment type="caution">
    <text evidence="9">The sequence shown here is derived from an EMBL/GenBank/DDBJ whole genome shotgun (WGS) entry which is preliminary data.</text>
</comment>
<feature type="region of interest" description="Disordered" evidence="7">
    <location>
        <begin position="544"/>
        <end position="589"/>
    </location>
</feature>
<keyword evidence="3" id="KW-0732">Signal</keyword>
<feature type="non-terminal residue" evidence="9">
    <location>
        <position position="872"/>
    </location>
</feature>
<feature type="compositionally biased region" description="Low complexity" evidence="7">
    <location>
        <begin position="559"/>
        <end position="573"/>
    </location>
</feature>
<dbReference type="CDD" id="cd00037">
    <property type="entry name" value="CLECT"/>
    <property type="match status" value="1"/>
</dbReference>
<evidence type="ECO:0000256" key="2">
    <source>
        <dbReference type="ARBA" id="ARBA00022525"/>
    </source>
</evidence>